<gene>
    <name evidence="1" type="ORF">PYCCODRAFT_570895</name>
</gene>
<sequence>MALRATGERIVCTPTTCWWQRCRPCHRSCLAACFSSLVRSQACISRCSAASRDSLEDGTLYRLSRHIQLKFLMALMRLPSLLLHRARVFPRLEGYHSESLFLFCELVWGLQRQRPAAPRASLHREMATRTLVTAAICFTR</sequence>
<accession>A0A1Y2IIP9</accession>
<evidence type="ECO:0000313" key="2">
    <source>
        <dbReference type="Proteomes" id="UP000193067"/>
    </source>
</evidence>
<dbReference type="EMBL" id="KZ084114">
    <property type="protein sequence ID" value="OSD01039.1"/>
    <property type="molecule type" value="Genomic_DNA"/>
</dbReference>
<evidence type="ECO:0000313" key="1">
    <source>
        <dbReference type="EMBL" id="OSD01039.1"/>
    </source>
</evidence>
<organism evidence="1 2">
    <name type="scientific">Trametes coccinea (strain BRFM310)</name>
    <name type="common">Pycnoporus coccineus</name>
    <dbReference type="NCBI Taxonomy" id="1353009"/>
    <lineage>
        <taxon>Eukaryota</taxon>
        <taxon>Fungi</taxon>
        <taxon>Dikarya</taxon>
        <taxon>Basidiomycota</taxon>
        <taxon>Agaricomycotina</taxon>
        <taxon>Agaricomycetes</taxon>
        <taxon>Polyporales</taxon>
        <taxon>Polyporaceae</taxon>
        <taxon>Trametes</taxon>
    </lineage>
</organism>
<dbReference type="AlphaFoldDB" id="A0A1Y2IIP9"/>
<reference evidence="1 2" key="1">
    <citation type="journal article" date="2015" name="Biotechnol. Biofuels">
        <title>Enhanced degradation of softwood versus hardwood by the white-rot fungus Pycnoporus coccineus.</title>
        <authorList>
            <person name="Couturier M."/>
            <person name="Navarro D."/>
            <person name="Chevret D."/>
            <person name="Henrissat B."/>
            <person name="Piumi F."/>
            <person name="Ruiz-Duenas F.J."/>
            <person name="Martinez A.T."/>
            <person name="Grigoriev I.V."/>
            <person name="Riley R."/>
            <person name="Lipzen A."/>
            <person name="Berrin J.G."/>
            <person name="Master E.R."/>
            <person name="Rosso M.N."/>
        </authorList>
    </citation>
    <scope>NUCLEOTIDE SEQUENCE [LARGE SCALE GENOMIC DNA]</scope>
    <source>
        <strain evidence="1 2">BRFM310</strain>
    </source>
</reference>
<dbReference type="Proteomes" id="UP000193067">
    <property type="component" value="Unassembled WGS sequence"/>
</dbReference>
<protein>
    <submittedName>
        <fullName evidence="1">Uncharacterized protein</fullName>
    </submittedName>
</protein>
<proteinExistence type="predicted"/>
<keyword evidence="2" id="KW-1185">Reference proteome</keyword>
<name>A0A1Y2IIP9_TRAC3</name>